<feature type="signal peptide" evidence="2">
    <location>
        <begin position="1"/>
        <end position="15"/>
    </location>
</feature>
<name>G0V2E9_TRYCI</name>
<dbReference type="AlphaFoldDB" id="G0V2E9"/>
<sequence>MLILLYLLLLLLCLAACVPCLLSSSLLAHWHAHTCTPTSTVWTRIPDIKSLFSIYFFFAIYLEETYGFILPQLHLFSCFFFSFFSRGVFCFHCRPFSYFPVRVYYCPFAALSCACPSPALTLKHTCMMSLSFGFFLKIK</sequence>
<organism evidence="3">
    <name type="scientific">Trypanosoma congolense (strain IL3000)</name>
    <dbReference type="NCBI Taxonomy" id="1068625"/>
    <lineage>
        <taxon>Eukaryota</taxon>
        <taxon>Discoba</taxon>
        <taxon>Euglenozoa</taxon>
        <taxon>Kinetoplastea</taxon>
        <taxon>Metakinetoplastina</taxon>
        <taxon>Trypanosomatida</taxon>
        <taxon>Trypanosomatidae</taxon>
        <taxon>Trypanosoma</taxon>
        <taxon>Nannomonas</taxon>
    </lineage>
</organism>
<keyword evidence="2" id="KW-0732">Signal</keyword>
<feature type="chain" id="PRO_5012542378" description="T. congolense-specific, cell surface-expressed gene family" evidence="2">
    <location>
        <begin position="16"/>
        <end position="139"/>
    </location>
</feature>
<evidence type="ECO:0000313" key="3">
    <source>
        <dbReference type="EMBL" id="CCC95821.1"/>
    </source>
</evidence>
<proteinExistence type="predicted"/>
<evidence type="ECO:0000256" key="1">
    <source>
        <dbReference type="SAM" id="Phobius"/>
    </source>
</evidence>
<evidence type="ECO:0008006" key="4">
    <source>
        <dbReference type="Google" id="ProtNLM"/>
    </source>
</evidence>
<keyword evidence="1" id="KW-0812">Transmembrane</keyword>
<gene>
    <name evidence="3" type="ORF">TCIL3000_11_13210</name>
</gene>
<reference evidence="3" key="1">
    <citation type="journal article" date="2012" name="Proc. Natl. Acad. Sci. U.S.A.">
        <title>Antigenic diversity is generated by distinct evolutionary mechanisms in African trypanosome species.</title>
        <authorList>
            <person name="Jackson A.P."/>
            <person name="Berry A."/>
            <person name="Aslett M."/>
            <person name="Allison H.C."/>
            <person name="Burton P."/>
            <person name="Vavrova-Anderson J."/>
            <person name="Brown R."/>
            <person name="Browne H."/>
            <person name="Corton N."/>
            <person name="Hauser H."/>
            <person name="Gamble J."/>
            <person name="Gilderthorp R."/>
            <person name="Marcello L."/>
            <person name="McQuillan J."/>
            <person name="Otto T.D."/>
            <person name="Quail M.A."/>
            <person name="Sanders M.J."/>
            <person name="van Tonder A."/>
            <person name="Ginger M.L."/>
            <person name="Field M.C."/>
            <person name="Barry J.D."/>
            <person name="Hertz-Fowler C."/>
            <person name="Berriman M."/>
        </authorList>
    </citation>
    <scope>NUCLEOTIDE SEQUENCE</scope>
    <source>
        <strain evidence="3">IL3000</strain>
    </source>
</reference>
<keyword evidence="1" id="KW-1133">Transmembrane helix</keyword>
<evidence type="ECO:0000256" key="2">
    <source>
        <dbReference type="SAM" id="SignalP"/>
    </source>
</evidence>
<accession>G0V2E9</accession>
<protein>
    <recommendedName>
        <fullName evidence="4">T. congolense-specific, cell surface-expressed gene family</fullName>
    </recommendedName>
</protein>
<keyword evidence="1" id="KW-0472">Membrane</keyword>
<feature type="transmembrane region" description="Helical" evidence="1">
    <location>
        <begin position="69"/>
        <end position="89"/>
    </location>
</feature>
<dbReference type="EMBL" id="HE575324">
    <property type="protein sequence ID" value="CCC95821.1"/>
    <property type="molecule type" value="Genomic_DNA"/>
</dbReference>